<accession>A0A1L3KPG9</accession>
<keyword evidence="2" id="KW-0548">Nucleotidyltransferase</keyword>
<dbReference type="GO" id="GO:0039694">
    <property type="term" value="P:viral RNA genome replication"/>
    <property type="evidence" value="ECO:0007669"/>
    <property type="project" value="InterPro"/>
</dbReference>
<sequence>MLRPEHFNDLENKVDKQFSTSLGYNCSPIAVNYGFGRSPQEPLIWDPKYTKWHKHGIQKLNDILRPDSNYVRFKLDTNDTQVNIAQIYNNGKACEMSTVIDQGHLKIRQAITVETKDHFYYREFVVLPQSVEDSIEDICELSRSCVTYLPNVDVRTTTFDHVLKANTLHQLRNAVSENNTLYIDVTNSLFHFWGNSDEADVVCKYVVRGDSISYSLETTQYVEGTFDSSQYQGSYYMPCTYNMYGANAVVEPKQERMLTLTDALELTKNNWNTTPSPATGLSIAKSIFNNTGKNVLVKILNMHLMISKHPVNVYDYSALTQSCIVDKNVGEWLQMTGLTDPKKYRERHEWHYQRLDDSIVGTGNVTHILIGNSMDVDVYIDLTYNAMHYTTNFKVNNLNLLGMISPVHMSALKGASNSHKVAIEVSISDSVDIMHKHLGDNYTYTPSRCLEHVNYSSHILHISKKVYLSIIEEDADSVWCEQTLGYYATTIGEQPEYDAYEGNVNARASVVAWANKVITLSRTLYYSASGDNHTKESISDLVKSLESKRHDLLHRFINYCLGKAPGERERPLLTTLSQLGHVNLVNHIVEEGTKAGYRASSLPAAKLTPDIVVIVGNLVRIIDVAVSVDPENVRHKKKEKYNCLADCINSAKEKGATNLSAQVFPIIYNERQDLSNIIAGLDLEAYDTKLGQIVQAALVDTYASISAAVGLYHDIRQDITMDEKEKIDMQHNSLLVYNHEVIQAFEKRYPNIKEVYEQNKDLTEDVCSMAIKQLLNDSKDDEPKFSSVRDAVIDLHTQWSSEYIYTDNELDLQNDLGRPMAQPYLMSSTEMNGLNTELRRLLISITSAKDLCKSYDSTLSSWVGLFKMVVLDSTLDTYLTSLISGMDENNIKMQLNFNLDIYKYLRKQFGEEKAKEYFNKANSEERPKIKYAKARNATYYNYLRDKAAEEGPEEMIKMQDLYKHLEGTVIPRKDIELMNKKTLEVWGAKDEDELKVMVDESLERCSNIVKDCKTTPQNLNEDNCKSYLKLTESLKQTHYFKIVNEYESSAMQFKTPKIMEFKAGNNYKADNYLFDVGDWVSKAPDSSFMIPDIPPLTGVADKLKKQQESKGKKFADDEYNTVAFQMLMVTRQLAMFLGKVNKTGHVYLSNLGVDNICVWACKRNSDKPKEVLYQVMTWHPDEEKLLAYGCDKFYNESMGCHVSVSKILVSRTPDRDHMLNSACKYMVLMNTLYEKTNFATGAVQSETTRAICFLLANRCPPNTATTLFNLKTLTGQSTSLLKGKFMADLVCKVFSPPKSLLQYYLTKELHRFYEKDVIETSRVMFITEDRNIQTSRTPVMHVILPVQCHSLEASQHVSAALRSICEKNARDSRASMHDVYNAYVTANDSHAQEYLRDPCNMMYMNMESIDGRNVQSSGSIYMNHLVGLRLSKVIANTYVTHFRELSKYNIDNSPIVKASTKGGLKVTPASDTHNPGVKHEKKVTLYMEEFTGDKINHTVRDVMETDIKRYALDNKLTCIALSAKGEISGKTKADREIATVETDRAVVCHVSGYIERSIGSTLPGEIITTARDPTRLNDLLIATSDLVVNHFQSLKSQGKTVSSDNIIYGSFDCTKFSTQSTGYAILYSLYAAYRKSFPEGQTILSIIMHNVMNMLSQKYYVDNITLTELLNANSMMWLTPGRLQMQKNITNGWFHTFLGWPQGMLNSIDSVLLNIGMNIVIDCMKVDTLSSSTYFYTNADDNCVASYVRDSDQEGAAAIYSRMINGGFILTGHKSNSKKAVVSQLWMELVSHYITSHTLTTDSCQLMSSMHKAMLGEGYGADLSATMEAYKSAVQRGAPMLGSALQLHLCCVMIDMMYLGGMEQIQRYARDKLPPALGGTIYNTDPLLTAIFGVAIQYKTSYESIKRNTKEGELIRKYLRYRIKEQVSVDIMGAVGTHTLTPLQAVDYVNMSVVKEKAKEYLRHLKETDGCSPVLKDNDIESFLDEFLDYYPHLCFIASSHPNLRLEQVIFAVATNANMAKSLTSGSVAFAHRLVKSMICVYGKCFMMNISLDDPAVIMAYVSLPDTRAELEKRKNKLDLTIQSMEKNMKKMGKGKYYNVKRASRRDPKGTLNATLMKKKATERRIELLDLIPFGTGVLTDDEKERIKELSRGSRNEIQVMVSYDEAIKIIDSIMPLPIDRCISILESHAKPVIEFCRHMDPSILVLIDSSEKPNTMLRRLAEVAYSSKFTLPISRVLRKKYEPDSVVRESIHDIMVTDEQTLNAELDDLYNQYGMSERDALSMVYNENSKHVVPTPPILCTTKKPLTYFEAASDLCVRDYGPEIGVVNQALHVHTQVLMSIGPKSDGVLTQLSNLIICYRDVTGKLPTQDVLKYYVDDPALKELKRLSIPSVSNKMNGEQYSNFTCCWLLTGGDVDVVLSLAANSRSSWIYNTAQNRKRGVWEGPFTVTRNDVVICEFSGHASGNIIRNLQCKFTVPNVITSTNPIYECARLLISFMIEMQFVFTEKDVIPLLESNGLLADDITSKMGETVISVRGDDISVCKVNKYTNPEARYVKCVKFSQQLGYELKWNITPNEEVAVRGVVKRMFFDSRIFEQTNIMRNSLAVENKKDNYMLIINNGNDLASMSKGLLHPIKLLDTDNVLKQISGEVDDDASSESSSSNSIEEELFTSMKDNQNIIAMTSAHSKSTRMPRPITKYIISGKYGKLAANINNNDKVMILAQLNVFAKMKNKSMKDAVKMILTGHPKGRWVNVEACKYLLSNLIIASSDVQPGSPKLKLESTSDAVHEAYGMLCSMCTNLETGDMTLRDMFNQCGR</sequence>
<evidence type="ECO:0000259" key="1">
    <source>
        <dbReference type="PROSITE" id="PS50525"/>
    </source>
</evidence>
<reference evidence="2" key="1">
    <citation type="journal article" date="2016" name="Nature">
        <title>Redefining the invertebrate RNA virosphere.</title>
        <authorList>
            <person name="Shi M."/>
            <person name="Lin X.D."/>
            <person name="Tian J.H."/>
            <person name="Chen L.J."/>
            <person name="Chen X."/>
            <person name="Li C.X."/>
            <person name="Qin X.C."/>
            <person name="Li J."/>
            <person name="Cao J.P."/>
            <person name="Eden J.S."/>
            <person name="Buchmann J."/>
            <person name="Wang W."/>
            <person name="Xu J."/>
            <person name="Holmes E.C."/>
            <person name="Zhang Y.Z."/>
        </authorList>
    </citation>
    <scope>NUCLEOTIDE SEQUENCE</scope>
    <source>
        <strain evidence="2">BHJJX25757</strain>
    </source>
</reference>
<name>A0A1L3KPG9_9VIRU</name>
<feature type="domain" description="RdRp catalytic" evidence="1">
    <location>
        <begin position="1596"/>
        <end position="1781"/>
    </location>
</feature>
<dbReference type="GO" id="GO:0003968">
    <property type="term" value="F:RNA-directed RNA polymerase activity"/>
    <property type="evidence" value="ECO:0007669"/>
    <property type="project" value="UniProtKB-KW"/>
</dbReference>
<dbReference type="InterPro" id="IPR007099">
    <property type="entry name" value="RNA-dir_pol_NSvirus"/>
</dbReference>
<proteinExistence type="predicted"/>
<protein>
    <submittedName>
        <fullName evidence="2">RNA-dependent RNA polymerase</fullName>
    </submittedName>
</protein>
<keyword evidence="2" id="KW-0696">RNA-directed RNA polymerase</keyword>
<evidence type="ECO:0000313" key="2">
    <source>
        <dbReference type="EMBL" id="APG79225.1"/>
    </source>
</evidence>
<organism evidence="2">
    <name type="scientific">Beihai hermit crab virus 2</name>
    <dbReference type="NCBI Taxonomy" id="1922389"/>
    <lineage>
        <taxon>Viruses</taxon>
        <taxon>Riboviria</taxon>
    </lineage>
</organism>
<keyword evidence="2" id="KW-0808">Transferase</keyword>
<dbReference type="EMBL" id="KX884741">
    <property type="protein sequence ID" value="APG79225.1"/>
    <property type="molecule type" value="Genomic_RNA"/>
</dbReference>
<dbReference type="PROSITE" id="PS50525">
    <property type="entry name" value="RDRP_SSRNA_NEG_SEG"/>
    <property type="match status" value="1"/>
</dbReference>